<dbReference type="CDD" id="cd01650">
    <property type="entry name" value="RT_nLTR_like"/>
    <property type="match status" value="1"/>
</dbReference>
<sequence length="405" mass="45445">VIEAALQVLNKKADPTPYNDTYICLIPKKSNPTQPSEFRPISLCNVKLKIITKAIANRIKVILPQVISSNQSAFVPDRLITDNILVAYEVFHYFNQSSSKKGYIGIKTDMAKAYDGVKWSFLQSTLESMGFPQHLTNTIMNCVKTVTFSILINGKPSKSFKPHRGLRQGDPLSPYLFIICANVFSGLISKSQSNKLTHGVKVAHGAPEISHLLFADDSLLFCRANAQEASVLKDIILEYQEASGQLVNMDKSEIIYSRHVPQETIDSIGQILPMRKVNQFSKYLGMPTQVGRSKKHVFNYIQDCVWKKIKGWKAKHLSFAGRSTLIKAVAQATPTYVMSCFMLPKELCSHMERMICQFWWGIVIKRKFTGSNGVKFVITRRKEGLVSESLGNSMKPCLLNKDGDA</sequence>
<feature type="non-terminal residue" evidence="2">
    <location>
        <position position="1"/>
    </location>
</feature>
<organism evidence="2 3">
    <name type="scientific">Trifolium medium</name>
    <dbReference type="NCBI Taxonomy" id="97028"/>
    <lineage>
        <taxon>Eukaryota</taxon>
        <taxon>Viridiplantae</taxon>
        <taxon>Streptophyta</taxon>
        <taxon>Embryophyta</taxon>
        <taxon>Tracheophyta</taxon>
        <taxon>Spermatophyta</taxon>
        <taxon>Magnoliopsida</taxon>
        <taxon>eudicotyledons</taxon>
        <taxon>Gunneridae</taxon>
        <taxon>Pentapetalae</taxon>
        <taxon>rosids</taxon>
        <taxon>fabids</taxon>
        <taxon>Fabales</taxon>
        <taxon>Fabaceae</taxon>
        <taxon>Papilionoideae</taxon>
        <taxon>50 kb inversion clade</taxon>
        <taxon>NPAAA clade</taxon>
        <taxon>Hologalegina</taxon>
        <taxon>IRL clade</taxon>
        <taxon>Trifolieae</taxon>
        <taxon>Trifolium</taxon>
    </lineage>
</organism>
<name>A0A392N6J8_9FABA</name>
<proteinExistence type="predicted"/>
<dbReference type="EMBL" id="LXQA010026539">
    <property type="protein sequence ID" value="MCH94114.1"/>
    <property type="molecule type" value="Genomic_DNA"/>
</dbReference>
<reference evidence="2 3" key="1">
    <citation type="journal article" date="2018" name="Front. Plant Sci.">
        <title>Red Clover (Trifolium pratense) and Zigzag Clover (T. medium) - A Picture of Genomic Similarities and Differences.</title>
        <authorList>
            <person name="Dluhosova J."/>
            <person name="Istvanek J."/>
            <person name="Nedelnik J."/>
            <person name="Repkova J."/>
        </authorList>
    </citation>
    <scope>NUCLEOTIDE SEQUENCE [LARGE SCALE GENOMIC DNA]</scope>
    <source>
        <strain evidence="3">cv. 10/8</strain>
        <tissue evidence="2">Leaf</tissue>
    </source>
</reference>
<dbReference type="PANTHER" id="PTHR31635">
    <property type="entry name" value="REVERSE TRANSCRIPTASE DOMAIN-CONTAINING PROTEIN-RELATED"/>
    <property type="match status" value="1"/>
</dbReference>
<evidence type="ECO:0000259" key="1">
    <source>
        <dbReference type="PROSITE" id="PS50878"/>
    </source>
</evidence>
<accession>A0A392N6J8</accession>
<dbReference type="AlphaFoldDB" id="A0A392N6J8"/>
<keyword evidence="3" id="KW-1185">Reference proteome</keyword>
<dbReference type="InterPro" id="IPR043502">
    <property type="entry name" value="DNA/RNA_pol_sf"/>
</dbReference>
<evidence type="ECO:0000313" key="2">
    <source>
        <dbReference type="EMBL" id="MCH94114.1"/>
    </source>
</evidence>
<feature type="domain" description="Reverse transcriptase" evidence="1">
    <location>
        <begin position="7"/>
        <end position="272"/>
    </location>
</feature>
<protein>
    <recommendedName>
        <fullName evidence="1">Reverse transcriptase domain-containing protein</fullName>
    </recommendedName>
</protein>
<dbReference type="PROSITE" id="PS50878">
    <property type="entry name" value="RT_POL"/>
    <property type="match status" value="1"/>
</dbReference>
<dbReference type="PANTHER" id="PTHR31635:SF196">
    <property type="entry name" value="REVERSE TRANSCRIPTASE DOMAIN-CONTAINING PROTEIN-RELATED"/>
    <property type="match status" value="1"/>
</dbReference>
<evidence type="ECO:0000313" key="3">
    <source>
        <dbReference type="Proteomes" id="UP000265520"/>
    </source>
</evidence>
<gene>
    <name evidence="2" type="ORF">A2U01_0015069</name>
</gene>
<dbReference type="SUPFAM" id="SSF56672">
    <property type="entry name" value="DNA/RNA polymerases"/>
    <property type="match status" value="1"/>
</dbReference>
<dbReference type="Gene3D" id="3.10.10.20">
    <property type="match status" value="1"/>
</dbReference>
<dbReference type="Gene3D" id="1.10.10.2210">
    <property type="match status" value="1"/>
</dbReference>
<dbReference type="Pfam" id="PF00078">
    <property type="entry name" value="RVT_1"/>
    <property type="match status" value="1"/>
</dbReference>
<dbReference type="Gene3D" id="3.30.70.2630">
    <property type="match status" value="1"/>
</dbReference>
<dbReference type="InterPro" id="IPR000477">
    <property type="entry name" value="RT_dom"/>
</dbReference>
<comment type="caution">
    <text evidence="2">The sequence shown here is derived from an EMBL/GenBank/DDBJ whole genome shotgun (WGS) entry which is preliminary data.</text>
</comment>
<dbReference type="Proteomes" id="UP000265520">
    <property type="component" value="Unassembled WGS sequence"/>
</dbReference>